<keyword evidence="8" id="KW-0539">Nucleus</keyword>
<name>A0A3S1AUM9_ELYCH</name>
<organism evidence="12 13">
    <name type="scientific">Elysia chlorotica</name>
    <name type="common">Eastern emerald elysia</name>
    <name type="synonym">Sea slug</name>
    <dbReference type="NCBI Taxonomy" id="188477"/>
    <lineage>
        <taxon>Eukaryota</taxon>
        <taxon>Metazoa</taxon>
        <taxon>Spiralia</taxon>
        <taxon>Lophotrochozoa</taxon>
        <taxon>Mollusca</taxon>
        <taxon>Gastropoda</taxon>
        <taxon>Heterobranchia</taxon>
        <taxon>Euthyneura</taxon>
        <taxon>Panpulmonata</taxon>
        <taxon>Sacoglossa</taxon>
        <taxon>Placobranchoidea</taxon>
        <taxon>Plakobranchidae</taxon>
        <taxon>Elysia</taxon>
    </lineage>
</organism>
<accession>A0A3S1AUM9</accession>
<comment type="caution">
    <text evidence="12">The sequence shown here is derived from an EMBL/GenBank/DDBJ whole genome shotgun (WGS) entry which is preliminary data.</text>
</comment>
<dbReference type="GO" id="GO:0051287">
    <property type="term" value="F:NAD binding"/>
    <property type="evidence" value="ECO:0007669"/>
    <property type="project" value="TreeGrafter"/>
</dbReference>
<evidence type="ECO:0000256" key="1">
    <source>
        <dbReference type="ARBA" id="ARBA00004123"/>
    </source>
</evidence>
<dbReference type="PANTHER" id="PTHR13994:SF46">
    <property type="entry name" value="NUCLEOSIDE DIPHOSPHATE-LINKED MOIETY X MOTIF 6"/>
    <property type="match status" value="1"/>
</dbReference>
<dbReference type="InterPro" id="IPR000086">
    <property type="entry name" value="NUDIX_hydrolase_dom"/>
</dbReference>
<evidence type="ECO:0000256" key="3">
    <source>
        <dbReference type="ARBA" id="ARBA00004496"/>
    </source>
</evidence>
<proteinExistence type="inferred from homology"/>
<dbReference type="FunFam" id="3.90.79.10:FF:000027">
    <property type="entry name" value="nucleoside diphosphate-linked moiety X motif 6"/>
    <property type="match status" value="1"/>
</dbReference>
<comment type="function">
    <text evidence="9">May contribute to the regulation of cell proliferation.</text>
</comment>
<dbReference type="PANTHER" id="PTHR13994">
    <property type="entry name" value="NUDIX HYDROLASE RELATED"/>
    <property type="match status" value="1"/>
</dbReference>
<dbReference type="GO" id="GO:0047631">
    <property type="term" value="F:ADP-ribose diphosphatase activity"/>
    <property type="evidence" value="ECO:0007669"/>
    <property type="project" value="TreeGrafter"/>
</dbReference>
<feature type="non-terminal residue" evidence="12">
    <location>
        <position position="1"/>
    </location>
</feature>
<dbReference type="AlphaFoldDB" id="A0A3S1AUM9"/>
<feature type="domain" description="Nudix hydrolase" evidence="11">
    <location>
        <begin position="62"/>
        <end position="192"/>
    </location>
</feature>
<dbReference type="Gene3D" id="3.40.630.30">
    <property type="match status" value="1"/>
</dbReference>
<evidence type="ECO:0000256" key="9">
    <source>
        <dbReference type="ARBA" id="ARBA00057091"/>
    </source>
</evidence>
<dbReference type="OrthoDB" id="447842at2759"/>
<dbReference type="InterPro" id="IPR020084">
    <property type="entry name" value="NUDIX_hydrolase_CS"/>
</dbReference>
<evidence type="ECO:0000256" key="10">
    <source>
        <dbReference type="ARBA" id="ARBA00068898"/>
    </source>
</evidence>
<sequence length="227" mass="25668">SLSSWKENGLETVWLQAAMTQGSYMAIAAYHGFNFHHAEGQKATLFLGLDPGRESRVPMFASHQVGVSGVVVNEETKEVLVVQDKGRRFTLWKFPGGLSDLGEDIAKTAEREVFEETGLKTEYLSILAFRQQHDHPGAFGRSDLYILCRLKPLTFDLNPCAEEISACQWMKVEELKREVHASSITHRMAELIDLGLRDGWDKVDICSTKMESIYKGKTFHMFNRPLS</sequence>
<evidence type="ECO:0000256" key="6">
    <source>
        <dbReference type="ARBA" id="ARBA00022801"/>
    </source>
</evidence>
<dbReference type="Proteomes" id="UP000271974">
    <property type="component" value="Unassembled WGS sequence"/>
</dbReference>
<evidence type="ECO:0000256" key="5">
    <source>
        <dbReference type="ARBA" id="ARBA00022490"/>
    </source>
</evidence>
<evidence type="ECO:0000259" key="11">
    <source>
        <dbReference type="PROSITE" id="PS51462"/>
    </source>
</evidence>
<reference evidence="12 13" key="1">
    <citation type="submission" date="2019-01" db="EMBL/GenBank/DDBJ databases">
        <title>A draft genome assembly of the solar-powered sea slug Elysia chlorotica.</title>
        <authorList>
            <person name="Cai H."/>
            <person name="Li Q."/>
            <person name="Fang X."/>
            <person name="Li J."/>
            <person name="Curtis N.E."/>
            <person name="Altenburger A."/>
            <person name="Shibata T."/>
            <person name="Feng M."/>
            <person name="Maeda T."/>
            <person name="Schwartz J.A."/>
            <person name="Shigenobu S."/>
            <person name="Lundholm N."/>
            <person name="Nishiyama T."/>
            <person name="Yang H."/>
            <person name="Hasebe M."/>
            <person name="Li S."/>
            <person name="Pierce S.K."/>
            <person name="Wang J."/>
        </authorList>
    </citation>
    <scope>NUCLEOTIDE SEQUENCE [LARGE SCALE GENOMIC DNA]</scope>
    <source>
        <strain evidence="12">EC2010</strain>
        <tissue evidence="12">Whole organism of an adult</tissue>
    </source>
</reference>
<keyword evidence="13" id="KW-1185">Reference proteome</keyword>
<dbReference type="GO" id="GO:0005739">
    <property type="term" value="C:mitochondrion"/>
    <property type="evidence" value="ECO:0007669"/>
    <property type="project" value="UniProtKB-SubCell"/>
</dbReference>
<evidence type="ECO:0000313" key="12">
    <source>
        <dbReference type="EMBL" id="RUS72635.1"/>
    </source>
</evidence>
<comment type="subcellular location">
    <subcellularLocation>
        <location evidence="3">Cytoplasm</location>
    </subcellularLocation>
    <subcellularLocation>
        <location evidence="2">Mitochondrion</location>
    </subcellularLocation>
    <subcellularLocation>
        <location evidence="1">Nucleus</location>
    </subcellularLocation>
</comment>
<dbReference type="InterPro" id="IPR003293">
    <property type="entry name" value="Nudix_hydrolase6-like"/>
</dbReference>
<evidence type="ECO:0000256" key="7">
    <source>
        <dbReference type="ARBA" id="ARBA00023128"/>
    </source>
</evidence>
<dbReference type="PROSITE" id="PS00893">
    <property type="entry name" value="NUDIX_BOX"/>
    <property type="match status" value="1"/>
</dbReference>
<evidence type="ECO:0000256" key="2">
    <source>
        <dbReference type="ARBA" id="ARBA00004173"/>
    </source>
</evidence>
<protein>
    <recommendedName>
        <fullName evidence="10">Nucleoside diphosphate-linked moiety X motif 6</fullName>
    </recommendedName>
</protein>
<dbReference type="SUPFAM" id="SSF55811">
    <property type="entry name" value="Nudix"/>
    <property type="match status" value="1"/>
</dbReference>
<evidence type="ECO:0000313" key="13">
    <source>
        <dbReference type="Proteomes" id="UP000271974"/>
    </source>
</evidence>
<dbReference type="EMBL" id="RQTK01001041">
    <property type="protein sequence ID" value="RUS72635.1"/>
    <property type="molecule type" value="Genomic_DNA"/>
</dbReference>
<keyword evidence="6" id="KW-0378">Hydrolase</keyword>
<dbReference type="GO" id="GO:0035529">
    <property type="term" value="F:NADH pyrophosphatase activity"/>
    <property type="evidence" value="ECO:0007669"/>
    <property type="project" value="TreeGrafter"/>
</dbReference>
<dbReference type="InterPro" id="IPR040618">
    <property type="entry name" value="Pre-Nudix"/>
</dbReference>
<dbReference type="GO" id="GO:0005634">
    <property type="term" value="C:nucleus"/>
    <property type="evidence" value="ECO:0007669"/>
    <property type="project" value="UniProtKB-SubCell"/>
</dbReference>
<comment type="similarity">
    <text evidence="4">Belongs to the Nudix hydrolase family.</text>
</comment>
<dbReference type="Pfam" id="PF00293">
    <property type="entry name" value="NUDIX"/>
    <property type="match status" value="1"/>
</dbReference>
<dbReference type="InterPro" id="IPR015797">
    <property type="entry name" value="NUDIX_hydrolase-like_dom_sf"/>
</dbReference>
<evidence type="ECO:0000256" key="8">
    <source>
        <dbReference type="ARBA" id="ARBA00023242"/>
    </source>
</evidence>
<dbReference type="PRINTS" id="PR01356">
    <property type="entry name" value="GFGPROTEIN"/>
</dbReference>
<dbReference type="Gene3D" id="3.90.79.10">
    <property type="entry name" value="Nucleoside Triphosphate Pyrophosphohydrolase"/>
    <property type="match status" value="1"/>
</dbReference>
<evidence type="ECO:0000256" key="4">
    <source>
        <dbReference type="ARBA" id="ARBA00005582"/>
    </source>
</evidence>
<keyword evidence="5" id="KW-0963">Cytoplasm</keyword>
<dbReference type="PROSITE" id="PS51462">
    <property type="entry name" value="NUDIX"/>
    <property type="match status" value="1"/>
</dbReference>
<dbReference type="Pfam" id="PF18290">
    <property type="entry name" value="Nudix_hydro"/>
    <property type="match status" value="1"/>
</dbReference>
<keyword evidence="7" id="KW-0496">Mitochondrion</keyword>
<gene>
    <name evidence="12" type="ORF">EGW08_019609</name>
</gene>
<dbReference type="CDD" id="cd04670">
    <property type="entry name" value="NUDIX_ASFGF2_Nudt6"/>
    <property type="match status" value="1"/>
</dbReference>